<keyword evidence="2" id="KW-1133">Transmembrane helix</keyword>
<feature type="transmembrane region" description="Helical" evidence="2">
    <location>
        <begin position="172"/>
        <end position="191"/>
    </location>
</feature>
<feature type="region of interest" description="Disordered" evidence="1">
    <location>
        <begin position="1"/>
        <end position="47"/>
    </location>
</feature>
<dbReference type="EMBL" id="JAVDXW010000001">
    <property type="protein sequence ID" value="MDR7302437.1"/>
    <property type="molecule type" value="Genomic_DNA"/>
</dbReference>
<protein>
    <recommendedName>
        <fullName evidence="5">4-amino-4-deoxy-L-arabinose transferase</fullName>
    </recommendedName>
</protein>
<feature type="transmembrane region" description="Helical" evidence="2">
    <location>
        <begin position="275"/>
        <end position="295"/>
    </location>
</feature>
<comment type="caution">
    <text evidence="3">The sequence shown here is derived from an EMBL/GenBank/DDBJ whole genome shotgun (WGS) entry which is preliminary data.</text>
</comment>
<keyword evidence="2" id="KW-0472">Membrane</keyword>
<organism evidence="3 4">
    <name type="scientific">Haloactinomyces albus</name>
    <dbReference type="NCBI Taxonomy" id="1352928"/>
    <lineage>
        <taxon>Bacteria</taxon>
        <taxon>Bacillati</taxon>
        <taxon>Actinomycetota</taxon>
        <taxon>Actinomycetes</taxon>
        <taxon>Actinopolysporales</taxon>
        <taxon>Actinopolysporaceae</taxon>
        <taxon>Haloactinomyces</taxon>
    </lineage>
</organism>
<name>A0AAE3ZFS2_9ACTN</name>
<evidence type="ECO:0000313" key="4">
    <source>
        <dbReference type="Proteomes" id="UP001180845"/>
    </source>
</evidence>
<evidence type="ECO:0008006" key="5">
    <source>
        <dbReference type="Google" id="ProtNLM"/>
    </source>
</evidence>
<feature type="transmembrane region" description="Helical" evidence="2">
    <location>
        <begin position="143"/>
        <end position="166"/>
    </location>
</feature>
<dbReference type="Proteomes" id="UP001180845">
    <property type="component" value="Unassembled WGS sequence"/>
</dbReference>
<evidence type="ECO:0000256" key="2">
    <source>
        <dbReference type="SAM" id="Phobius"/>
    </source>
</evidence>
<keyword evidence="2" id="KW-0812">Transmembrane</keyword>
<feature type="transmembrane region" description="Helical" evidence="2">
    <location>
        <begin position="373"/>
        <end position="393"/>
    </location>
</feature>
<reference evidence="3" key="1">
    <citation type="submission" date="2023-07" db="EMBL/GenBank/DDBJ databases">
        <title>Sequencing the genomes of 1000 actinobacteria strains.</title>
        <authorList>
            <person name="Klenk H.-P."/>
        </authorList>
    </citation>
    <scope>NUCLEOTIDE SEQUENCE</scope>
    <source>
        <strain evidence="3">DSM 45977</strain>
    </source>
</reference>
<evidence type="ECO:0000313" key="3">
    <source>
        <dbReference type="EMBL" id="MDR7302437.1"/>
    </source>
</evidence>
<feature type="transmembrane region" description="Helical" evidence="2">
    <location>
        <begin position="198"/>
        <end position="218"/>
    </location>
</feature>
<evidence type="ECO:0000256" key="1">
    <source>
        <dbReference type="SAM" id="MobiDB-lite"/>
    </source>
</evidence>
<proteinExistence type="predicted"/>
<sequence>MSSSLPSRDQPSNSEEVTVPKNGHPSTGPHDSLRHEDPESVRAPAAKQARGFLARRDPLAWAVGTTAFLSSIAFMAVNLAYNAGNFIPPLDDAYIHLQYASQLGQGHFLQYNTGEPISTGASSLLYVLVLGAFYAIGIQGQAFLPFAMGFGSLCFALTAVCVFLIGRRVMNRRVGAWAGGLVAVNGALLWGSVSGMEIGFVALLLTAALLAFTVEAPRKHFVLTPVVAALAALSRPEAFIFTVVLCVAMTWTVLRRDRARSTSHSPSHSMSWPGTLGLLAPISLPLLAGIGQRLFYRAVTGTTTATGAQAKSLLYTPIFYPTEFLDAALTRFHGFLLVFSGLNDYAFVFPGALLVGIVGTVHLLREQPTRRPLVLAMAFGFLLVLLAISTLRTAHVHHLRYVQPFMPILLLLATIGLSAVGGLFATRRARILVTNSVFTMALVFSLSEMPAWSFRLGQQSAGIRDQQVSISNWMKGHLPPESVIAINDAGATAYFSEHDIVDLIGLTTNGLAEPNRHGPGSLYEALRRMPEQQRPDYFAVFDNWPVYGLQEGGLFGEEPLIEFQLKSPRFSRPTPGSGSACQASRLCNEVVIHKADWSDVGTGDLPAEVDPPGRIRDYLNVADLRSEQAHAYRVKPVHRGFQPTTSVETVTYSGHDVVDSGRHVIGGEVLTARNLTSGRPVTITSRIDAARPLPGTHTGSRQVRVSVDGRTVGRWHFGADGDGWHESTFTIPGRFVTDSTLRIEFGPVRTFLGPYPDYTSYGYWFSQQPAAVGP</sequence>
<feature type="compositionally biased region" description="Basic and acidic residues" evidence="1">
    <location>
        <begin position="31"/>
        <end position="40"/>
    </location>
</feature>
<feature type="transmembrane region" description="Helical" evidence="2">
    <location>
        <begin position="117"/>
        <end position="136"/>
    </location>
</feature>
<feature type="transmembrane region" description="Helical" evidence="2">
    <location>
        <begin position="238"/>
        <end position="254"/>
    </location>
</feature>
<feature type="compositionally biased region" description="Polar residues" evidence="1">
    <location>
        <begin position="1"/>
        <end position="16"/>
    </location>
</feature>
<feature type="transmembrane region" description="Helical" evidence="2">
    <location>
        <begin position="345"/>
        <end position="364"/>
    </location>
</feature>
<accession>A0AAE3ZFS2</accession>
<gene>
    <name evidence="3" type="ORF">JOF55_002618</name>
</gene>
<dbReference type="RefSeq" id="WP_310273969.1">
    <property type="nucleotide sequence ID" value="NZ_JAVDXW010000001.1"/>
</dbReference>
<feature type="transmembrane region" description="Helical" evidence="2">
    <location>
        <begin position="59"/>
        <end position="81"/>
    </location>
</feature>
<feature type="transmembrane region" description="Helical" evidence="2">
    <location>
        <begin position="432"/>
        <end position="452"/>
    </location>
</feature>
<keyword evidence="4" id="KW-1185">Reference proteome</keyword>
<feature type="transmembrane region" description="Helical" evidence="2">
    <location>
        <begin position="405"/>
        <end position="425"/>
    </location>
</feature>
<dbReference type="AlphaFoldDB" id="A0AAE3ZFS2"/>